<dbReference type="AlphaFoldDB" id="A0A6A6M7U1"/>
<accession>A0A6A6M7U1</accession>
<sequence>MGVGHSQVVNEIKELGYAGVNHIAYHSPKKLKFECLKLVITEDEVRKMFAESVEHGFMKIYMETISVNEPKHVADATEASNVHEMNEEPIVDVNVHYRPTERSLTDTVSELGEDQNESKNDLSVDDLDSDEIHSS</sequence>
<comment type="caution">
    <text evidence="2">The sequence shown here is derived from an EMBL/GenBank/DDBJ whole genome shotgun (WGS) entry which is preliminary data.</text>
</comment>
<evidence type="ECO:0000313" key="3">
    <source>
        <dbReference type="Proteomes" id="UP000467840"/>
    </source>
</evidence>
<evidence type="ECO:0000256" key="1">
    <source>
        <dbReference type="SAM" id="MobiDB-lite"/>
    </source>
</evidence>
<gene>
    <name evidence="2" type="ORF">GH714_010969</name>
</gene>
<dbReference type="Proteomes" id="UP000467840">
    <property type="component" value="Chromosome 17"/>
</dbReference>
<evidence type="ECO:0000313" key="2">
    <source>
        <dbReference type="EMBL" id="KAF2308585.1"/>
    </source>
</evidence>
<feature type="region of interest" description="Disordered" evidence="1">
    <location>
        <begin position="78"/>
        <end position="135"/>
    </location>
</feature>
<protein>
    <submittedName>
        <fullName evidence="2">Uncharacterized protein</fullName>
    </submittedName>
</protein>
<reference evidence="2 3" key="1">
    <citation type="journal article" date="2020" name="Mol. Plant">
        <title>The Chromosome-Based Rubber Tree Genome Provides New Insights into Spurge Genome Evolution and Rubber Biosynthesis.</title>
        <authorList>
            <person name="Liu J."/>
            <person name="Shi C."/>
            <person name="Shi C.C."/>
            <person name="Li W."/>
            <person name="Zhang Q.J."/>
            <person name="Zhang Y."/>
            <person name="Li K."/>
            <person name="Lu H.F."/>
            <person name="Shi C."/>
            <person name="Zhu S.T."/>
            <person name="Xiao Z.Y."/>
            <person name="Nan H."/>
            <person name="Yue Y."/>
            <person name="Zhu X.G."/>
            <person name="Wu Y."/>
            <person name="Hong X.N."/>
            <person name="Fan G.Y."/>
            <person name="Tong Y."/>
            <person name="Zhang D."/>
            <person name="Mao C.L."/>
            <person name="Liu Y.L."/>
            <person name="Hao S.J."/>
            <person name="Liu W.Q."/>
            <person name="Lv M.Q."/>
            <person name="Zhang H.B."/>
            <person name="Liu Y."/>
            <person name="Hu-Tang G.R."/>
            <person name="Wang J.P."/>
            <person name="Wang J.H."/>
            <person name="Sun Y.H."/>
            <person name="Ni S.B."/>
            <person name="Chen W.B."/>
            <person name="Zhang X.C."/>
            <person name="Jiao Y.N."/>
            <person name="Eichler E.E."/>
            <person name="Li G.H."/>
            <person name="Liu X."/>
            <person name="Gao L.Z."/>
        </authorList>
    </citation>
    <scope>NUCLEOTIDE SEQUENCE [LARGE SCALE GENOMIC DNA]</scope>
    <source>
        <strain evidence="3">cv. GT1</strain>
        <tissue evidence="2">Leaf</tissue>
    </source>
</reference>
<proteinExistence type="predicted"/>
<keyword evidence="3" id="KW-1185">Reference proteome</keyword>
<name>A0A6A6M7U1_HEVBR</name>
<organism evidence="2 3">
    <name type="scientific">Hevea brasiliensis</name>
    <name type="common">Para rubber tree</name>
    <name type="synonym">Siphonia brasiliensis</name>
    <dbReference type="NCBI Taxonomy" id="3981"/>
    <lineage>
        <taxon>Eukaryota</taxon>
        <taxon>Viridiplantae</taxon>
        <taxon>Streptophyta</taxon>
        <taxon>Embryophyta</taxon>
        <taxon>Tracheophyta</taxon>
        <taxon>Spermatophyta</taxon>
        <taxon>Magnoliopsida</taxon>
        <taxon>eudicotyledons</taxon>
        <taxon>Gunneridae</taxon>
        <taxon>Pentapetalae</taxon>
        <taxon>rosids</taxon>
        <taxon>fabids</taxon>
        <taxon>Malpighiales</taxon>
        <taxon>Euphorbiaceae</taxon>
        <taxon>Crotonoideae</taxon>
        <taxon>Micrandreae</taxon>
        <taxon>Hevea</taxon>
    </lineage>
</organism>
<dbReference type="EMBL" id="JAAGAX010000007">
    <property type="protein sequence ID" value="KAF2308585.1"/>
    <property type="molecule type" value="Genomic_DNA"/>
</dbReference>